<gene>
    <name evidence="7" type="ORF">F5972_18335</name>
</gene>
<comment type="similarity">
    <text evidence="2">Belongs to the oxygen-dependent FAD-linked oxidoreductase family.</text>
</comment>
<dbReference type="PANTHER" id="PTHR42973">
    <property type="entry name" value="BINDING OXIDOREDUCTASE, PUTATIVE (AFU_ORTHOLOGUE AFUA_1G17690)-RELATED"/>
    <property type="match status" value="1"/>
</dbReference>
<keyword evidence="4" id="KW-0274">FAD</keyword>
<comment type="cofactor">
    <cofactor evidence="1">
        <name>FAD</name>
        <dbReference type="ChEBI" id="CHEBI:57692"/>
    </cofactor>
</comment>
<dbReference type="InterPro" id="IPR036318">
    <property type="entry name" value="FAD-bd_PCMH-like_sf"/>
</dbReference>
<protein>
    <submittedName>
        <fullName evidence="7">FAD-binding oxidoreductase</fullName>
    </submittedName>
</protein>
<dbReference type="PROSITE" id="PS51387">
    <property type="entry name" value="FAD_PCMH"/>
    <property type="match status" value="1"/>
</dbReference>
<evidence type="ECO:0000313" key="7">
    <source>
        <dbReference type="EMBL" id="KAA9377585.1"/>
    </source>
</evidence>
<comment type="caution">
    <text evidence="7">The sequence shown here is derived from an EMBL/GenBank/DDBJ whole genome shotgun (WGS) entry which is preliminary data.</text>
</comment>
<reference evidence="7 8" key="1">
    <citation type="submission" date="2019-09" db="EMBL/GenBank/DDBJ databases">
        <title>Screening of Novel Bioactive Compounds from Soil-Associated.</title>
        <authorList>
            <person name="Gong X."/>
        </authorList>
    </citation>
    <scope>NUCLEOTIDE SEQUENCE [LARGE SCALE GENOMIC DNA]</scope>
    <source>
        <strain evidence="7 8">Gxj-6</strain>
    </source>
</reference>
<evidence type="ECO:0000256" key="2">
    <source>
        <dbReference type="ARBA" id="ARBA00005466"/>
    </source>
</evidence>
<dbReference type="Proteomes" id="UP000327011">
    <property type="component" value="Unassembled WGS sequence"/>
</dbReference>
<name>A0A5J5K2X3_9ACTN</name>
<accession>A0A5J5K2X3</accession>
<dbReference type="InterPro" id="IPR012951">
    <property type="entry name" value="BBE"/>
</dbReference>
<dbReference type="Gene3D" id="3.30.43.10">
    <property type="entry name" value="Uridine Diphospho-n-acetylenolpyruvylglucosamine Reductase, domain 2"/>
    <property type="match status" value="1"/>
</dbReference>
<evidence type="ECO:0000256" key="1">
    <source>
        <dbReference type="ARBA" id="ARBA00001974"/>
    </source>
</evidence>
<dbReference type="InterPro" id="IPR016166">
    <property type="entry name" value="FAD-bd_PCMH"/>
</dbReference>
<dbReference type="InterPro" id="IPR016167">
    <property type="entry name" value="FAD-bd_PCMH_sub1"/>
</dbReference>
<dbReference type="RefSeq" id="WP_150934776.1">
    <property type="nucleotide sequence ID" value="NZ_VYTZ01000006.1"/>
</dbReference>
<organism evidence="7 8">
    <name type="scientific">Microbispora cellulosiformans</name>
    <dbReference type="NCBI Taxonomy" id="2614688"/>
    <lineage>
        <taxon>Bacteria</taxon>
        <taxon>Bacillati</taxon>
        <taxon>Actinomycetota</taxon>
        <taxon>Actinomycetes</taxon>
        <taxon>Streptosporangiales</taxon>
        <taxon>Streptosporangiaceae</taxon>
        <taxon>Microbispora</taxon>
    </lineage>
</organism>
<proteinExistence type="inferred from homology"/>
<dbReference type="SUPFAM" id="SSF56176">
    <property type="entry name" value="FAD-binding/transporter-associated domain-like"/>
    <property type="match status" value="1"/>
</dbReference>
<dbReference type="Gene3D" id="3.40.462.20">
    <property type="match status" value="1"/>
</dbReference>
<dbReference type="GO" id="GO:0016491">
    <property type="term" value="F:oxidoreductase activity"/>
    <property type="evidence" value="ECO:0007669"/>
    <property type="project" value="UniProtKB-KW"/>
</dbReference>
<dbReference type="InterPro" id="IPR006094">
    <property type="entry name" value="Oxid_FAD_bind_N"/>
</dbReference>
<feature type="domain" description="FAD-binding PCMH-type" evidence="6">
    <location>
        <begin position="31"/>
        <end position="201"/>
    </location>
</feature>
<evidence type="ECO:0000313" key="8">
    <source>
        <dbReference type="Proteomes" id="UP000327011"/>
    </source>
</evidence>
<dbReference type="Pfam" id="PF01565">
    <property type="entry name" value="FAD_binding_4"/>
    <property type="match status" value="1"/>
</dbReference>
<dbReference type="PANTHER" id="PTHR42973:SF39">
    <property type="entry name" value="FAD-BINDING PCMH-TYPE DOMAIN-CONTAINING PROTEIN"/>
    <property type="match status" value="1"/>
</dbReference>
<evidence type="ECO:0000256" key="4">
    <source>
        <dbReference type="ARBA" id="ARBA00022827"/>
    </source>
</evidence>
<keyword evidence="5" id="KW-0560">Oxidoreductase</keyword>
<dbReference type="InterPro" id="IPR050416">
    <property type="entry name" value="FAD-linked_Oxidoreductase"/>
</dbReference>
<evidence type="ECO:0000256" key="5">
    <source>
        <dbReference type="ARBA" id="ARBA00023002"/>
    </source>
</evidence>
<dbReference type="InterPro" id="IPR016169">
    <property type="entry name" value="FAD-bd_PCMH_sub2"/>
</dbReference>
<dbReference type="Gene3D" id="3.30.465.10">
    <property type="match status" value="1"/>
</dbReference>
<dbReference type="AlphaFoldDB" id="A0A5J5K2X3"/>
<dbReference type="Pfam" id="PF08031">
    <property type="entry name" value="BBE"/>
    <property type="match status" value="1"/>
</dbReference>
<evidence type="ECO:0000259" key="6">
    <source>
        <dbReference type="PROSITE" id="PS51387"/>
    </source>
</evidence>
<evidence type="ECO:0000256" key="3">
    <source>
        <dbReference type="ARBA" id="ARBA00022630"/>
    </source>
</evidence>
<dbReference type="GO" id="GO:0071949">
    <property type="term" value="F:FAD binding"/>
    <property type="evidence" value="ECO:0007669"/>
    <property type="project" value="InterPro"/>
</dbReference>
<sequence length="451" mass="47698">MTTTSTRFDGRLLTPGDAGYDAARTVWNAMVDRRPRMIVRPVSVSEVVAAVRMARELDLEIGVRCGGHNVAGFAVPDGGLMIDLTLMGGVRIDPARRRARVQGGALLGALDRASQAYGLATTAGNVSHTGVGGLTLGGGMGWLARQYGLACDNVVSYTVVTAEGEVVTASRAENPDLFWGLRGGGGNFGIVTEFEFQLHRAGTRTLVAEFDFRAEDAVPVIEGWRDLNAVAPRQATFTADVGSGPAGPIATLGFVWVGDPAEGRRLLPAMRALGRPVASRVTTPSYLELQRRDDSTGGHAYRRYSKGHYLRSFPTAAIEAFLLRGAADLSASPDLPGVGLQAHGGAIADVPEADAAFGHRDTMFEFGAGSRWSDPVEDDARMGAARAAGAALEPYASGVYVNMLTADELADGQRGVRRAYPAAKLARLTAVKTAYDPGNVFHLNQNIRPAC</sequence>
<dbReference type="EMBL" id="VYTZ01000006">
    <property type="protein sequence ID" value="KAA9377585.1"/>
    <property type="molecule type" value="Genomic_DNA"/>
</dbReference>
<keyword evidence="8" id="KW-1185">Reference proteome</keyword>
<keyword evidence="3" id="KW-0285">Flavoprotein</keyword>